<dbReference type="Pfam" id="PF04734">
    <property type="entry name" value="Ceramidase_alk"/>
    <property type="match status" value="1"/>
</dbReference>
<feature type="binding site" evidence="4">
    <location>
        <position position="566"/>
    </location>
    <ligand>
        <name>Zn(2+)</name>
        <dbReference type="ChEBI" id="CHEBI:29105"/>
    </ligand>
</feature>
<evidence type="ECO:0000256" key="6">
    <source>
        <dbReference type="SAM" id="Phobius"/>
    </source>
</evidence>
<dbReference type="FunFam" id="2.60.40.2300:FF:000004">
    <property type="entry name" value="Neutral/alkaline nonlysosomal ceramidase, putative"/>
    <property type="match status" value="1"/>
</dbReference>
<evidence type="ECO:0000256" key="5">
    <source>
        <dbReference type="SAM" id="MobiDB-lite"/>
    </source>
</evidence>
<name>A0A7S9KUB8_EPIFF</name>
<feature type="region of interest" description="Disordered" evidence="5">
    <location>
        <begin position="1272"/>
        <end position="1295"/>
    </location>
</feature>
<keyword evidence="4" id="KW-0862">Zinc</keyword>
<dbReference type="GO" id="GO:0046512">
    <property type="term" value="P:sphingosine biosynthetic process"/>
    <property type="evidence" value="ECO:0007669"/>
    <property type="project" value="TreeGrafter"/>
</dbReference>
<dbReference type="Pfam" id="PF17048">
    <property type="entry name" value="Ceramidse_alk_C"/>
    <property type="match status" value="1"/>
</dbReference>
<dbReference type="GO" id="GO:0046872">
    <property type="term" value="F:metal ion binding"/>
    <property type="evidence" value="ECO:0007669"/>
    <property type="project" value="UniProtKB-KW"/>
</dbReference>
<accession>A0A7S9KUB8</accession>
<dbReference type="GO" id="GO:0005576">
    <property type="term" value="C:extracellular region"/>
    <property type="evidence" value="ECO:0007669"/>
    <property type="project" value="TreeGrafter"/>
</dbReference>
<dbReference type="InterPro" id="IPR031329">
    <property type="entry name" value="NEUT/ALK_ceramidase_N"/>
</dbReference>
<dbReference type="InterPro" id="IPR006823">
    <property type="entry name" value="Ceramidase_alk"/>
</dbReference>
<gene>
    <name evidence="9" type="ORF">C2857_001185</name>
</gene>
<feature type="region of interest" description="Disordered" evidence="5">
    <location>
        <begin position="1"/>
        <end position="30"/>
    </location>
</feature>
<dbReference type="GO" id="GO:0016020">
    <property type="term" value="C:membrane"/>
    <property type="evidence" value="ECO:0007669"/>
    <property type="project" value="GOC"/>
</dbReference>
<dbReference type="Proteomes" id="UP000594364">
    <property type="component" value="Chromosome 4"/>
</dbReference>
<dbReference type="GO" id="GO:0042759">
    <property type="term" value="P:long-chain fatty acid biosynthetic process"/>
    <property type="evidence" value="ECO:0007669"/>
    <property type="project" value="TreeGrafter"/>
</dbReference>
<evidence type="ECO:0000313" key="10">
    <source>
        <dbReference type="Proteomes" id="UP000594364"/>
    </source>
</evidence>
<dbReference type="OrthoDB" id="191371at2759"/>
<feature type="domain" description="Neutral/alkaline non-lysosomal ceramidase C-terminal" evidence="8">
    <location>
        <begin position="646"/>
        <end position="809"/>
    </location>
</feature>
<dbReference type="Gene3D" id="3.90.550.50">
    <property type="match status" value="1"/>
</dbReference>
<dbReference type="Gene3D" id="2.60.40.2300">
    <property type="entry name" value="Neutral/alkaline non-lysosomal ceramidase, C-terminal domain"/>
    <property type="match status" value="1"/>
</dbReference>
<dbReference type="PANTHER" id="PTHR12670">
    <property type="entry name" value="CERAMIDASE"/>
    <property type="match status" value="1"/>
</dbReference>
<protein>
    <recommendedName>
        <fullName evidence="2">ceramidase</fullName>
        <ecNumber evidence="2">3.5.1.23</ecNumber>
    </recommendedName>
</protein>
<feature type="binding site" evidence="4">
    <location>
        <position position="319"/>
    </location>
    <ligand>
        <name>Zn(2+)</name>
        <dbReference type="ChEBI" id="CHEBI:29105"/>
    </ligand>
</feature>
<dbReference type="EMBL" id="CP031388">
    <property type="protein sequence ID" value="QPH04291.1"/>
    <property type="molecule type" value="Genomic_DNA"/>
</dbReference>
<dbReference type="GO" id="GO:0017040">
    <property type="term" value="F:N-acylsphingosine amidohydrolase activity"/>
    <property type="evidence" value="ECO:0007669"/>
    <property type="project" value="UniProtKB-EC"/>
</dbReference>
<reference evidence="9 10" key="1">
    <citation type="journal article" date="2018" name="PLoS Genet.">
        <title>Repeat elements organise 3D genome structure and mediate transcription in the filamentous fungus Epichloe festucae.</title>
        <authorList>
            <person name="Winter D.J."/>
            <person name="Ganley A.R.D."/>
            <person name="Young C.A."/>
            <person name="Liachko I."/>
            <person name="Schardl C.L."/>
            <person name="Dupont P.Y."/>
            <person name="Berry D."/>
            <person name="Ram A."/>
            <person name="Scott B."/>
            <person name="Cox M.P."/>
        </authorList>
    </citation>
    <scope>NUCLEOTIDE SEQUENCE [LARGE SCALE GENOMIC DNA]</scope>
    <source>
        <strain evidence="9 10">Fl1</strain>
    </source>
</reference>
<comment type="similarity">
    <text evidence="1">Belongs to the neutral ceramidase family.</text>
</comment>
<dbReference type="InterPro" id="IPR031331">
    <property type="entry name" value="NEUT/ALK_ceramidase_C"/>
</dbReference>
<feature type="binding site" evidence="4">
    <location>
        <position position="610"/>
    </location>
    <ligand>
        <name>Zn(2+)</name>
        <dbReference type="ChEBI" id="CHEBI:29105"/>
    </ligand>
</feature>
<keyword evidence="4" id="KW-0479">Metal-binding</keyword>
<evidence type="ECO:0000256" key="4">
    <source>
        <dbReference type="PIRSR" id="PIRSR606823-2"/>
    </source>
</evidence>
<dbReference type="EC" id="3.5.1.23" evidence="2"/>
<dbReference type="GO" id="GO:0046514">
    <property type="term" value="P:ceramide catabolic process"/>
    <property type="evidence" value="ECO:0007669"/>
    <property type="project" value="InterPro"/>
</dbReference>
<evidence type="ECO:0000313" key="9">
    <source>
        <dbReference type="EMBL" id="QPH04291.1"/>
    </source>
</evidence>
<keyword evidence="10" id="KW-1185">Reference proteome</keyword>
<keyword evidence="3" id="KW-0378">Hydrolase</keyword>
<organism evidence="9 10">
    <name type="scientific">Epichloe festucae (strain Fl1)</name>
    <dbReference type="NCBI Taxonomy" id="877507"/>
    <lineage>
        <taxon>Eukaryota</taxon>
        <taxon>Fungi</taxon>
        <taxon>Dikarya</taxon>
        <taxon>Ascomycota</taxon>
        <taxon>Pezizomycotina</taxon>
        <taxon>Sordariomycetes</taxon>
        <taxon>Hypocreomycetidae</taxon>
        <taxon>Hypocreales</taxon>
        <taxon>Clavicipitaceae</taxon>
        <taxon>Epichloe</taxon>
    </lineage>
</organism>
<comment type="cofactor">
    <cofactor evidence="4">
        <name>Zn(2+)</name>
        <dbReference type="ChEBI" id="CHEBI:29105"/>
    </cofactor>
    <text evidence="4">Binds 1 zinc ion per subunit.</text>
</comment>
<dbReference type="InterPro" id="IPR038445">
    <property type="entry name" value="NCDase_C_sf"/>
</dbReference>
<feature type="domain" description="Neutral/alkaline non-lysosomal ceramidase N-terminal" evidence="7">
    <location>
        <begin position="108"/>
        <end position="639"/>
    </location>
</feature>
<keyword evidence="6" id="KW-0472">Membrane</keyword>
<feature type="binding site" evidence="4">
    <location>
        <position position="203"/>
    </location>
    <ligand>
        <name>Zn(2+)</name>
        <dbReference type="ChEBI" id="CHEBI:29105"/>
    </ligand>
</feature>
<keyword evidence="6" id="KW-0812">Transmembrane</keyword>
<evidence type="ECO:0000259" key="7">
    <source>
        <dbReference type="Pfam" id="PF04734"/>
    </source>
</evidence>
<evidence type="ECO:0000256" key="3">
    <source>
        <dbReference type="ARBA" id="ARBA00022801"/>
    </source>
</evidence>
<evidence type="ECO:0000256" key="2">
    <source>
        <dbReference type="ARBA" id="ARBA00011891"/>
    </source>
</evidence>
<dbReference type="PANTHER" id="PTHR12670:SF1">
    <property type="entry name" value="NEUTRAL CERAMIDASE"/>
    <property type="match status" value="1"/>
</dbReference>
<keyword evidence="6" id="KW-1133">Transmembrane helix</keyword>
<proteinExistence type="inferred from homology"/>
<sequence>MASSKFTLGQAAAGRGPRATSKSTAPPDGTIAARRSRSFCGRHLLVWLVVIGAFCVALYRTSGLASTPVLSTSSDYDFLHGGPDRVANPGNKWAAEKMPEGDWPENHYLLGVGKADITGPVVEINMMGYAAFAQIGRGLRQRLYSRAFIVGDLHNPVDRFVYLVLDIQSGDTAVRYGILRGLRALGPRYSMYGQDNVAVTATHSHSGPGAWLNYLLPQIPSKGFDKQSYQAIVEGCVLSIRRAHESLEPGLLSVGKTKVMNANINRSLFAYLANPEPERARYNISSEDDGSVEKDMTLLKFQRASDGKNIGVLTWFPTHGTSMQANNTLITGDNKGLAADLFEKQVKGSELSADNFVAGFSQANMGDATPNVLGAWCEDGTGLPCDFKTSACKDGKSNRCRARGPKFGRNDYGAASCLDNAERQYRGAMKIYDTLNGQTSNIRGTGVKATHHFQDMAFYKFSLPNGTEVQTCPAALGYGFGAGTWDEPGALGIVQHYTNASNAHFIWRLTTWLLKPPTKAQVECQQPKSIVLDVGEVSRPYAWTPNVVDIQTFRVGQLFIIVSPGEATTMAGRRWKEAVAKESLGTFLSELDGEEPVVVLGAPSNSYTHYISTQEEYGIQRYEGASTLYGPHTLAAYINRTVASMTALKAGGAPARMHQEKNTYPPDNSGRSISFIIGVLYDRTPLWKAFGDTVSDVQKSQFGRGETASATFVGANPRNNLRLEQTYAAVEYRPPGETKWQQVRDDSDWGLTFHWRRSSKLLGTSEVDIKWEVEDWAPQGEYRLRYYGDSKSIQGQLTTIEGTSSTFSVLALWVSNMARLRGRMTMLILCCIIFIVCPMVQLYDLGGTDYSSYFGRRPAVHAHAQSSIDSPCRGFPSTDNIVVSLKTRAPNAHARLPLHLLTHLQCVPDVLLFSDMEQQVAGHRVHDVLDRVNDVVKLVNKEFSFYDEQRDCAGPREQCKDDARMAARLEKYMTINMVARAWELRPRREWYVFLEDDTYVVWPSLIHWLRKKANRSSQNYSYVGSVVMLEGYPFAHGSSGFVLSGALVETLLNKYPDVTGAYDKLAREMSYGGMALAKALEHVGQGVRQAHPMFNGEKPSTVPFGQTHWCQPVFTMATMTPEDMSDTWEYEKTRNESDVIQHRHLYHHFFKPHMVYFRRKWDNLADSTCYIGPGGQGRASPSMKAKQKEESKKTIVEKHAHRSAAACARVCEAEGLDISDAEFMALATQTERARLVREKHDAKAKHDVLFRLNRRCFQWKYEDGVCWTSPHFTLGAPSPPKGDDGEEEGEDGDGEVVTSGWFVKGIADWIDAMGDCAVDWKEPVLPK</sequence>
<feature type="compositionally biased region" description="Acidic residues" evidence="5">
    <location>
        <begin position="1284"/>
        <end position="1294"/>
    </location>
</feature>
<evidence type="ECO:0000256" key="1">
    <source>
        <dbReference type="ARBA" id="ARBA00009835"/>
    </source>
</evidence>
<evidence type="ECO:0000259" key="8">
    <source>
        <dbReference type="Pfam" id="PF17048"/>
    </source>
</evidence>
<feature type="transmembrane region" description="Helical" evidence="6">
    <location>
        <begin position="44"/>
        <end position="62"/>
    </location>
</feature>